<comment type="caution">
    <text evidence="1">The sequence shown here is derived from an EMBL/GenBank/DDBJ whole genome shotgun (WGS) entry which is preliminary data.</text>
</comment>
<dbReference type="Proteomes" id="UP000676386">
    <property type="component" value="Unassembled WGS sequence"/>
</dbReference>
<organism evidence="1 2">
    <name type="scientific">Chitinophaga hostae</name>
    <dbReference type="NCBI Taxonomy" id="2831022"/>
    <lineage>
        <taxon>Bacteria</taxon>
        <taxon>Pseudomonadati</taxon>
        <taxon>Bacteroidota</taxon>
        <taxon>Chitinophagia</taxon>
        <taxon>Chitinophagales</taxon>
        <taxon>Chitinophagaceae</taxon>
        <taxon>Chitinophaga</taxon>
    </lineage>
</organism>
<accession>A0ABS5ITN0</accession>
<dbReference type="RefSeq" id="WP_211970746.1">
    <property type="nucleotide sequence ID" value="NZ_CBFHAM010000066.1"/>
</dbReference>
<proteinExistence type="predicted"/>
<protein>
    <submittedName>
        <fullName evidence="1">Uncharacterized protein</fullName>
    </submittedName>
</protein>
<dbReference type="EMBL" id="JAGTXB010000001">
    <property type="protein sequence ID" value="MBS0025727.1"/>
    <property type="molecule type" value="Genomic_DNA"/>
</dbReference>
<keyword evidence="2" id="KW-1185">Reference proteome</keyword>
<sequence length="116" mass="13108">MRIGVFGTIVLILGIVLIGLYAVEIPTYREIEIIAEGNHYYMMSRVELKENESIQVVGSETSYTINASITRLSTYKYELLQMTLPDTVKANLKKQYITRGRILTGKTGLLNGIMNF</sequence>
<reference evidence="1 2" key="1">
    <citation type="submission" date="2021-04" db="EMBL/GenBank/DDBJ databases">
        <title>Chitinophaga sp. nov., isolated from the rhizosphere soil.</title>
        <authorList>
            <person name="He S."/>
        </authorList>
    </citation>
    <scope>NUCLEOTIDE SEQUENCE [LARGE SCALE GENOMIC DNA]</scope>
    <source>
        <strain evidence="1 2">2R12</strain>
    </source>
</reference>
<evidence type="ECO:0000313" key="2">
    <source>
        <dbReference type="Proteomes" id="UP000676386"/>
    </source>
</evidence>
<name>A0ABS5ITN0_9BACT</name>
<evidence type="ECO:0000313" key="1">
    <source>
        <dbReference type="EMBL" id="MBS0025727.1"/>
    </source>
</evidence>
<gene>
    <name evidence="1" type="ORF">KE626_00250</name>
</gene>